<name>A0A2H0RGF7_9BACT</name>
<evidence type="ECO:0000313" key="1">
    <source>
        <dbReference type="EMBL" id="PIR45598.1"/>
    </source>
</evidence>
<gene>
    <name evidence="1" type="ORF">COV09_00500</name>
</gene>
<dbReference type="Proteomes" id="UP000230906">
    <property type="component" value="Unassembled WGS sequence"/>
</dbReference>
<organism evidence="1 2">
    <name type="scientific">Candidatus Vogelbacteria bacterium CG10_big_fil_rev_8_21_14_0_10_50_13</name>
    <dbReference type="NCBI Taxonomy" id="1975044"/>
    <lineage>
        <taxon>Bacteria</taxon>
        <taxon>Candidatus Vogeliibacteriota</taxon>
    </lineage>
</organism>
<accession>A0A2H0RGF7</accession>
<sequence>MKKIWGGKGLRNKLIIIGSFVLLAIVILAGRSEGNIIRQASNLTGGEIANLAQTVSLKGGGSTCPSVGPIVGEGKIVSLPFISTSVPPIVPGGCGNLDWSKPETWAECASLTQDAKIMAVEEITSSGGCFKKIRKICKYKVVDKVVKGYDIEITVGDIIQSCISAGLGGTDLQTVKKCVNAARAIKLITDECRDWIPSHFGNFDKNSGSVSLEGDGSTVIRSNQ</sequence>
<dbReference type="EMBL" id="PCYJ01000010">
    <property type="protein sequence ID" value="PIR45598.1"/>
    <property type="molecule type" value="Genomic_DNA"/>
</dbReference>
<reference evidence="1 2" key="1">
    <citation type="submission" date="2017-09" db="EMBL/GenBank/DDBJ databases">
        <title>Depth-based differentiation of microbial function through sediment-hosted aquifers and enrichment of novel symbionts in the deep terrestrial subsurface.</title>
        <authorList>
            <person name="Probst A.J."/>
            <person name="Ladd B."/>
            <person name="Jarett J.K."/>
            <person name="Geller-Mcgrath D.E."/>
            <person name="Sieber C.M."/>
            <person name="Emerson J.B."/>
            <person name="Anantharaman K."/>
            <person name="Thomas B.C."/>
            <person name="Malmstrom R."/>
            <person name="Stieglmeier M."/>
            <person name="Klingl A."/>
            <person name="Woyke T."/>
            <person name="Ryan C.M."/>
            <person name="Banfield J.F."/>
        </authorList>
    </citation>
    <scope>NUCLEOTIDE SEQUENCE [LARGE SCALE GENOMIC DNA]</scope>
    <source>
        <strain evidence="1">CG10_big_fil_rev_8_21_14_0_10_50_13</strain>
    </source>
</reference>
<protein>
    <submittedName>
        <fullName evidence="1">Uncharacterized protein</fullName>
    </submittedName>
</protein>
<comment type="caution">
    <text evidence="1">The sequence shown here is derived from an EMBL/GenBank/DDBJ whole genome shotgun (WGS) entry which is preliminary data.</text>
</comment>
<dbReference type="AlphaFoldDB" id="A0A2H0RGF7"/>
<proteinExistence type="predicted"/>
<evidence type="ECO:0000313" key="2">
    <source>
        <dbReference type="Proteomes" id="UP000230906"/>
    </source>
</evidence>